<evidence type="ECO:0000313" key="3">
    <source>
        <dbReference type="Proteomes" id="UP000078046"/>
    </source>
</evidence>
<dbReference type="InterPro" id="IPR044876">
    <property type="entry name" value="HRDC_dom_sf"/>
</dbReference>
<dbReference type="GO" id="GO:0071039">
    <property type="term" value="P:nuclear polyadenylation-dependent CUT catabolic process"/>
    <property type="evidence" value="ECO:0007669"/>
    <property type="project" value="TreeGrafter"/>
</dbReference>
<dbReference type="GO" id="GO:0071051">
    <property type="term" value="P:poly(A)-dependent snoRNA 3'-end processing"/>
    <property type="evidence" value="ECO:0007669"/>
    <property type="project" value="TreeGrafter"/>
</dbReference>
<dbReference type="SUPFAM" id="SSF47819">
    <property type="entry name" value="HRDC-like"/>
    <property type="match status" value="1"/>
</dbReference>
<dbReference type="GO" id="GO:0071040">
    <property type="term" value="P:nuclear polyadenylation-dependent antisense transcript catabolic process"/>
    <property type="evidence" value="ECO:0007669"/>
    <property type="project" value="TreeGrafter"/>
</dbReference>
<sequence length="568" mass="66741">MQKKQDTNIEEISRIQNESTQQISNIIKSIQTICKTSEEFDYLSSFPIFHTHCENIGKILIDKLNIMCSFHGAKLKLHSNILECDMEEKVQEFNADILEKVSVKFYQIKKNYRNLKKTIPDDTPIEDTSKSRSMKRNHSWKKFQSSSNVEKVKMDVDNSTNEFVHKIKIKPHFIEPLHVWQQEVSFKKIGPFRSPFKVEIKNLNFDTLRTFPLVESHSNGKIDKNIESTLSKTPFLFVDTLHQLEIMVIEIETNKNRVISIDLEHHSFRSYLGFTCLIQISTFDKDYVIDSIKLRQNLTILNNFTTNPNILKIFHGCSSDILWLQKDFGVFIVNNVDTCIMASSLGYSQVSYGNLMNLCFNITIDKNLQLADWRLRPLPEIYLSYARLDTHYLLYLYEHLRIDCLKIGPKLCKNVLSQSRTLALEMFRKNDSCQNFHLKFPKIQNVLYYVIKWRDEVARELDESIYYILNNNKCIRIATHYYSQKMNPTHQCPHIDKKYPLKLVKYLDDLEKNKFVLNGLDQQKPMSHKSHFSIIRDTVNCKRVGPVGFRNLTDASQDLQYFVKIKKL</sequence>
<dbReference type="PANTHER" id="PTHR12124">
    <property type="entry name" value="POLYMYOSITIS/SCLERODERMA AUTOANTIGEN-RELATED"/>
    <property type="match status" value="1"/>
</dbReference>
<dbReference type="AlphaFoldDB" id="A0A177AVY3"/>
<dbReference type="InterPro" id="IPR010997">
    <property type="entry name" value="HRDC-like_sf"/>
</dbReference>
<keyword evidence="3" id="KW-1185">Reference proteome</keyword>
<dbReference type="GO" id="GO:0005730">
    <property type="term" value="C:nucleolus"/>
    <property type="evidence" value="ECO:0007669"/>
    <property type="project" value="TreeGrafter"/>
</dbReference>
<dbReference type="Gene3D" id="3.30.420.10">
    <property type="entry name" value="Ribonuclease H-like superfamily/Ribonuclease H"/>
    <property type="match status" value="1"/>
</dbReference>
<gene>
    <name evidence="2" type="ORF">A3Q56_06136</name>
</gene>
<organism evidence="2 3">
    <name type="scientific">Intoshia linei</name>
    <dbReference type="NCBI Taxonomy" id="1819745"/>
    <lineage>
        <taxon>Eukaryota</taxon>
        <taxon>Metazoa</taxon>
        <taxon>Spiralia</taxon>
        <taxon>Lophotrochozoa</taxon>
        <taxon>Mesozoa</taxon>
        <taxon>Orthonectida</taxon>
        <taxon>Rhopaluridae</taxon>
        <taxon>Intoshia</taxon>
    </lineage>
</organism>
<dbReference type="InterPro" id="IPR002562">
    <property type="entry name" value="3'-5'_exonuclease_dom"/>
</dbReference>
<dbReference type="GO" id="GO:0071036">
    <property type="term" value="P:nuclear polyadenylation-dependent snoRNA catabolic process"/>
    <property type="evidence" value="ECO:0007669"/>
    <property type="project" value="TreeGrafter"/>
</dbReference>
<dbReference type="SUPFAM" id="SSF53098">
    <property type="entry name" value="Ribonuclease H-like"/>
    <property type="match status" value="1"/>
</dbReference>
<protein>
    <recommendedName>
        <fullName evidence="1">3'-5' exonuclease domain-containing protein</fullName>
    </recommendedName>
</protein>
<dbReference type="Proteomes" id="UP000078046">
    <property type="component" value="Unassembled WGS sequence"/>
</dbReference>
<dbReference type="GO" id="GO:0071038">
    <property type="term" value="P:TRAMP-dependent tRNA surveillance pathway"/>
    <property type="evidence" value="ECO:0007669"/>
    <property type="project" value="TreeGrafter"/>
</dbReference>
<dbReference type="Pfam" id="PF01612">
    <property type="entry name" value="DNA_pol_A_exo1"/>
    <property type="match status" value="1"/>
</dbReference>
<dbReference type="InterPro" id="IPR036397">
    <property type="entry name" value="RNaseH_sf"/>
</dbReference>
<dbReference type="OrthoDB" id="2250022at2759"/>
<comment type="caution">
    <text evidence="2">The sequence shown here is derived from an EMBL/GenBank/DDBJ whole genome shotgun (WGS) entry which is preliminary data.</text>
</comment>
<accession>A0A177AVY3</accession>
<dbReference type="Gene3D" id="1.10.150.80">
    <property type="entry name" value="HRDC domain"/>
    <property type="match status" value="1"/>
</dbReference>
<name>A0A177AVY3_9BILA</name>
<dbReference type="GO" id="GO:0003727">
    <property type="term" value="F:single-stranded RNA binding"/>
    <property type="evidence" value="ECO:0007669"/>
    <property type="project" value="TreeGrafter"/>
</dbReference>
<proteinExistence type="predicted"/>
<evidence type="ECO:0000313" key="2">
    <source>
        <dbReference type="EMBL" id="OAF66139.1"/>
    </source>
</evidence>
<dbReference type="EMBL" id="LWCA01001023">
    <property type="protein sequence ID" value="OAF66139.1"/>
    <property type="molecule type" value="Genomic_DNA"/>
</dbReference>
<dbReference type="GO" id="GO:0071044">
    <property type="term" value="P:histone mRNA catabolic process"/>
    <property type="evidence" value="ECO:0007669"/>
    <property type="project" value="TreeGrafter"/>
</dbReference>
<dbReference type="InterPro" id="IPR012337">
    <property type="entry name" value="RNaseH-like_sf"/>
</dbReference>
<dbReference type="GO" id="GO:0000175">
    <property type="term" value="F:3'-5'-RNA exonuclease activity"/>
    <property type="evidence" value="ECO:0007669"/>
    <property type="project" value="InterPro"/>
</dbReference>
<dbReference type="GO" id="GO:0000176">
    <property type="term" value="C:nuclear exosome (RNase complex)"/>
    <property type="evidence" value="ECO:0007669"/>
    <property type="project" value="TreeGrafter"/>
</dbReference>
<dbReference type="SMART" id="SM00474">
    <property type="entry name" value="35EXOc"/>
    <property type="match status" value="1"/>
</dbReference>
<feature type="domain" description="3'-5' exonuclease" evidence="1">
    <location>
        <begin position="235"/>
        <end position="405"/>
    </location>
</feature>
<dbReference type="PANTHER" id="PTHR12124:SF47">
    <property type="entry name" value="EXOSOME COMPONENT 10"/>
    <property type="match status" value="1"/>
</dbReference>
<dbReference type="GO" id="GO:0071037">
    <property type="term" value="P:nuclear polyadenylation-dependent snRNA catabolic process"/>
    <property type="evidence" value="ECO:0007669"/>
    <property type="project" value="TreeGrafter"/>
</dbReference>
<reference evidence="2 3" key="1">
    <citation type="submission" date="2016-04" db="EMBL/GenBank/DDBJ databases">
        <title>The genome of Intoshia linei affirms orthonectids as highly simplified spiralians.</title>
        <authorList>
            <person name="Mikhailov K.V."/>
            <person name="Slusarev G.S."/>
            <person name="Nikitin M.A."/>
            <person name="Logacheva M.D."/>
            <person name="Penin A."/>
            <person name="Aleoshin V."/>
            <person name="Panchin Y.V."/>
        </authorList>
    </citation>
    <scope>NUCLEOTIDE SEQUENCE [LARGE SCALE GENOMIC DNA]</scope>
    <source>
        <strain evidence="2">Intl2013</strain>
        <tissue evidence="2">Whole animal</tissue>
    </source>
</reference>
<dbReference type="GO" id="GO:0000166">
    <property type="term" value="F:nucleotide binding"/>
    <property type="evidence" value="ECO:0007669"/>
    <property type="project" value="InterPro"/>
</dbReference>
<evidence type="ECO:0000259" key="1">
    <source>
        <dbReference type="SMART" id="SM00474"/>
    </source>
</evidence>
<dbReference type="InterPro" id="IPR045092">
    <property type="entry name" value="Rrp6-like"/>
</dbReference>
<dbReference type="GO" id="GO:0071035">
    <property type="term" value="P:nuclear polyadenylation-dependent rRNA catabolic process"/>
    <property type="evidence" value="ECO:0007669"/>
    <property type="project" value="TreeGrafter"/>
</dbReference>
<dbReference type="GO" id="GO:0000467">
    <property type="term" value="P:exonucleolytic trimming to generate mature 3'-end of 5.8S rRNA from tricistronic rRNA transcript (SSU-rRNA, 5.8S rRNA, LSU-rRNA)"/>
    <property type="evidence" value="ECO:0007669"/>
    <property type="project" value="InterPro"/>
</dbReference>